<organism evidence="1 2">
    <name type="scientific">Streptacidiphilus cavernicola</name>
    <dbReference type="NCBI Taxonomy" id="3342716"/>
    <lineage>
        <taxon>Bacteria</taxon>
        <taxon>Bacillati</taxon>
        <taxon>Actinomycetota</taxon>
        <taxon>Actinomycetes</taxon>
        <taxon>Kitasatosporales</taxon>
        <taxon>Streptomycetaceae</taxon>
        <taxon>Streptacidiphilus</taxon>
    </lineage>
</organism>
<accession>A0ABV6VYE5</accession>
<gene>
    <name evidence="1" type="ORF">ACEZDE_19395</name>
</gene>
<reference evidence="1 2" key="1">
    <citation type="submission" date="2024-09" db="EMBL/GenBank/DDBJ databases">
        <authorList>
            <person name="Lee S.D."/>
        </authorList>
    </citation>
    <scope>NUCLEOTIDE SEQUENCE [LARGE SCALE GENOMIC DNA]</scope>
    <source>
        <strain evidence="1 2">N8-3</strain>
    </source>
</reference>
<sequence>MNQTATVTAHRLHTSRTDPVVLVDLDKDADSCHGCYAETAHLDARLESGAWQQDEDGANWCAGCVDEGVHRPGYRDEQYPRLSSTWR</sequence>
<proteinExistence type="predicted"/>
<keyword evidence="2" id="KW-1185">Reference proteome</keyword>
<evidence type="ECO:0000313" key="2">
    <source>
        <dbReference type="Proteomes" id="UP001592531"/>
    </source>
</evidence>
<evidence type="ECO:0000313" key="1">
    <source>
        <dbReference type="EMBL" id="MFC1418782.1"/>
    </source>
</evidence>
<comment type="caution">
    <text evidence="1">The sequence shown here is derived from an EMBL/GenBank/DDBJ whole genome shotgun (WGS) entry which is preliminary data.</text>
</comment>
<dbReference type="RefSeq" id="WP_380537578.1">
    <property type="nucleotide sequence ID" value="NZ_JBHFAB010000013.1"/>
</dbReference>
<dbReference type="Proteomes" id="UP001592531">
    <property type="component" value="Unassembled WGS sequence"/>
</dbReference>
<protein>
    <recommendedName>
        <fullName evidence="3">Cytoplasmic protein</fullName>
    </recommendedName>
</protein>
<dbReference type="EMBL" id="JBHFAB010000013">
    <property type="protein sequence ID" value="MFC1418782.1"/>
    <property type="molecule type" value="Genomic_DNA"/>
</dbReference>
<name>A0ABV6VYE5_9ACTN</name>
<evidence type="ECO:0008006" key="3">
    <source>
        <dbReference type="Google" id="ProtNLM"/>
    </source>
</evidence>